<keyword evidence="2" id="KW-0812">Transmembrane</keyword>
<evidence type="ECO:0000256" key="2">
    <source>
        <dbReference type="SAM" id="Phobius"/>
    </source>
</evidence>
<keyword evidence="1 2" id="KW-0472">Membrane</keyword>
<evidence type="ECO:0000256" key="1">
    <source>
        <dbReference type="PROSITE-ProRule" id="PRU00473"/>
    </source>
</evidence>
<sequence length="476" mass="52504">MSNGQKIPHFFSVFFHVRTARFFTLTPAIIAALILCMSILNTASLFAQNTGKTSLTAESFIDWKTGVFSSSVALDMNAAGFPLPAGRTAGINRIRQQLPLLVKSPLLTVTLDSSSLLGNAVTARTLALEDITDIIDSGTLSPGIYGREDETLKTEHRISLYRIAELMVVHKVPYTPTIPIEQVSSRPYTGIIIDARGSLPVHGEFTRENANACLFPKIWDSGMDLLYERNMAEPQVVRTKGLVSYGSVPDAAAYENRIGKDPLYIAAKEVFGVYRTDPVISRTDALKILSVPENRELLRLGKVVIVLNDNALAYRVASPVKDKNYYFDYNKVEEFIVDNRIPDVEISDTPPGMLISVRNLKFKADSALLLQEEKARLDLLAESLKKATAGNENTILVEGHTASVGKAQGEKILSVQRAQAIIAEMVKRGVDEKLFTYRGYGGTRPIGDNATEEGRAQNRRVEITVIPKATYIQRIN</sequence>
<dbReference type="SUPFAM" id="SSF103088">
    <property type="entry name" value="OmpA-like"/>
    <property type="match status" value="1"/>
</dbReference>
<dbReference type="STRING" id="1125699.HMPREF9194_00881"/>
<dbReference type="eggNOG" id="COG2885">
    <property type="taxonomic scope" value="Bacteria"/>
</dbReference>
<dbReference type="InterPro" id="IPR036737">
    <property type="entry name" value="OmpA-like_sf"/>
</dbReference>
<feature type="domain" description="OmpA-like" evidence="3">
    <location>
        <begin position="349"/>
        <end position="469"/>
    </location>
</feature>
<dbReference type="InterPro" id="IPR006665">
    <property type="entry name" value="OmpA-like"/>
</dbReference>
<dbReference type="HOGENOM" id="CLU_609615_0_0_12"/>
<dbReference type="OrthoDB" id="350230at2"/>
<accession>S3L1B3</accession>
<dbReference type="PANTHER" id="PTHR30329:SF21">
    <property type="entry name" value="LIPOPROTEIN YIAD-RELATED"/>
    <property type="match status" value="1"/>
</dbReference>
<evidence type="ECO:0000313" key="5">
    <source>
        <dbReference type="Proteomes" id="UP000014541"/>
    </source>
</evidence>
<dbReference type="RefSeq" id="WP_016525175.1">
    <property type="nucleotide sequence ID" value="NZ_KE332518.1"/>
</dbReference>
<dbReference type="Pfam" id="PF00691">
    <property type="entry name" value="OmpA"/>
    <property type="match status" value="1"/>
</dbReference>
<dbReference type="GO" id="GO:0016020">
    <property type="term" value="C:membrane"/>
    <property type="evidence" value="ECO:0007669"/>
    <property type="project" value="UniProtKB-UniRule"/>
</dbReference>
<name>S3L1B3_TREMA</name>
<dbReference type="Gene3D" id="3.30.1330.60">
    <property type="entry name" value="OmpA-like domain"/>
    <property type="match status" value="1"/>
</dbReference>
<dbReference type="InterPro" id="IPR050330">
    <property type="entry name" value="Bact_OuterMem_StrucFunc"/>
</dbReference>
<dbReference type="PATRIC" id="fig|1125699.3.peg.898"/>
<evidence type="ECO:0000259" key="3">
    <source>
        <dbReference type="PROSITE" id="PS51123"/>
    </source>
</evidence>
<feature type="transmembrane region" description="Helical" evidence="2">
    <location>
        <begin position="20"/>
        <end position="40"/>
    </location>
</feature>
<reference evidence="4 5" key="1">
    <citation type="submission" date="2013-04" db="EMBL/GenBank/DDBJ databases">
        <title>The Genome Sequence of Treponema maltophilum ATCC 51939.</title>
        <authorList>
            <consortium name="The Broad Institute Genomics Platform"/>
            <person name="Earl A."/>
            <person name="Ward D."/>
            <person name="Feldgarden M."/>
            <person name="Gevers D."/>
            <person name="Leonetti C."/>
            <person name="Blanton J.M."/>
            <person name="Dewhirst F.E."/>
            <person name="Izard J."/>
            <person name="Walker B."/>
            <person name="Young S."/>
            <person name="Zeng Q."/>
            <person name="Gargeya S."/>
            <person name="Fitzgerald M."/>
            <person name="Haas B."/>
            <person name="Abouelleil A."/>
            <person name="Allen A.W."/>
            <person name="Alvarado L."/>
            <person name="Arachchi H.M."/>
            <person name="Berlin A.M."/>
            <person name="Chapman S.B."/>
            <person name="Gainer-Dewar J."/>
            <person name="Goldberg J."/>
            <person name="Griggs A."/>
            <person name="Gujja S."/>
            <person name="Hansen M."/>
            <person name="Howarth C."/>
            <person name="Imamovic A."/>
            <person name="Ireland A."/>
            <person name="Larimer J."/>
            <person name="McCowan C."/>
            <person name="Murphy C."/>
            <person name="Pearson M."/>
            <person name="Poon T.W."/>
            <person name="Priest M."/>
            <person name="Roberts A."/>
            <person name="Saif S."/>
            <person name="Shea T."/>
            <person name="Sisk P."/>
            <person name="Sykes S."/>
            <person name="Wortman J."/>
            <person name="Nusbaum C."/>
            <person name="Birren B."/>
        </authorList>
    </citation>
    <scope>NUCLEOTIDE SEQUENCE [LARGE SCALE GENOMIC DNA]</scope>
    <source>
        <strain evidence="4 5">ATCC 51939</strain>
    </source>
</reference>
<proteinExistence type="predicted"/>
<dbReference type="EMBL" id="ATFF01000006">
    <property type="protein sequence ID" value="EPF30564.1"/>
    <property type="molecule type" value="Genomic_DNA"/>
</dbReference>
<keyword evidence="5" id="KW-1185">Reference proteome</keyword>
<keyword evidence="2" id="KW-1133">Transmembrane helix</keyword>
<dbReference type="CDD" id="cd07185">
    <property type="entry name" value="OmpA_C-like"/>
    <property type="match status" value="1"/>
</dbReference>
<comment type="caution">
    <text evidence="4">The sequence shown here is derived from an EMBL/GenBank/DDBJ whole genome shotgun (WGS) entry which is preliminary data.</text>
</comment>
<gene>
    <name evidence="4" type="ORF">HMPREF9194_00881</name>
</gene>
<protein>
    <recommendedName>
        <fullName evidence="3">OmpA-like domain-containing protein</fullName>
    </recommendedName>
</protein>
<organism evidence="4 5">
    <name type="scientific">Treponema maltophilum ATCC 51939</name>
    <dbReference type="NCBI Taxonomy" id="1125699"/>
    <lineage>
        <taxon>Bacteria</taxon>
        <taxon>Pseudomonadati</taxon>
        <taxon>Spirochaetota</taxon>
        <taxon>Spirochaetia</taxon>
        <taxon>Spirochaetales</taxon>
        <taxon>Treponemataceae</taxon>
        <taxon>Treponema</taxon>
    </lineage>
</organism>
<dbReference type="AlphaFoldDB" id="S3L1B3"/>
<dbReference type="PROSITE" id="PS51123">
    <property type="entry name" value="OMPA_2"/>
    <property type="match status" value="1"/>
</dbReference>
<evidence type="ECO:0000313" key="4">
    <source>
        <dbReference type="EMBL" id="EPF30564.1"/>
    </source>
</evidence>
<dbReference type="Proteomes" id="UP000014541">
    <property type="component" value="Unassembled WGS sequence"/>
</dbReference>
<dbReference type="PANTHER" id="PTHR30329">
    <property type="entry name" value="STATOR ELEMENT OF FLAGELLAR MOTOR COMPLEX"/>
    <property type="match status" value="1"/>
</dbReference>